<feature type="transmembrane region" description="Helical" evidence="9">
    <location>
        <begin position="121"/>
        <end position="142"/>
    </location>
</feature>
<dbReference type="PROSITE" id="PS50113">
    <property type="entry name" value="PAC"/>
    <property type="match status" value="2"/>
</dbReference>
<dbReference type="Pfam" id="PF00512">
    <property type="entry name" value="HisKA"/>
    <property type="match status" value="1"/>
</dbReference>
<dbReference type="InterPro" id="IPR004358">
    <property type="entry name" value="Sig_transdc_His_kin-like_C"/>
</dbReference>
<dbReference type="InterPro" id="IPR000014">
    <property type="entry name" value="PAS"/>
</dbReference>
<dbReference type="InterPro" id="IPR036097">
    <property type="entry name" value="HisK_dim/P_sf"/>
</dbReference>
<dbReference type="GO" id="GO:0000155">
    <property type="term" value="F:phosphorelay sensor kinase activity"/>
    <property type="evidence" value="ECO:0007669"/>
    <property type="project" value="InterPro"/>
</dbReference>
<evidence type="ECO:0000256" key="6">
    <source>
        <dbReference type="ARBA" id="ARBA00023012"/>
    </source>
</evidence>
<dbReference type="GO" id="GO:0007234">
    <property type="term" value="P:osmosensory signaling via phosphorelay pathway"/>
    <property type="evidence" value="ECO:0007669"/>
    <property type="project" value="TreeGrafter"/>
</dbReference>
<comment type="catalytic activity">
    <reaction evidence="1">
        <text>ATP + protein L-histidine = ADP + protein N-phospho-L-histidine.</text>
        <dbReference type="EC" id="2.7.13.3"/>
    </reaction>
</comment>
<dbReference type="AlphaFoldDB" id="A0A7S8E6I2"/>
<evidence type="ECO:0000256" key="9">
    <source>
        <dbReference type="SAM" id="Phobius"/>
    </source>
</evidence>
<dbReference type="Gene3D" id="3.30.450.20">
    <property type="entry name" value="PAS domain"/>
    <property type="match status" value="2"/>
</dbReference>
<dbReference type="InterPro" id="IPR001610">
    <property type="entry name" value="PAC"/>
</dbReference>
<dbReference type="InterPro" id="IPR003018">
    <property type="entry name" value="GAF"/>
</dbReference>
<dbReference type="Gene3D" id="3.30.450.40">
    <property type="match status" value="1"/>
</dbReference>
<feature type="transmembrane region" description="Helical" evidence="9">
    <location>
        <begin position="88"/>
        <end position="109"/>
    </location>
</feature>
<dbReference type="SMART" id="SM00387">
    <property type="entry name" value="HATPase_c"/>
    <property type="match status" value="1"/>
</dbReference>
<keyword evidence="3" id="KW-0597">Phosphoprotein</keyword>
<feature type="transmembrane region" description="Helical" evidence="9">
    <location>
        <begin position="63"/>
        <end position="81"/>
    </location>
</feature>
<dbReference type="EC" id="2.7.13.3" evidence="2"/>
<keyword evidence="8" id="KW-0175">Coiled coil</keyword>
<dbReference type="PRINTS" id="PR00344">
    <property type="entry name" value="BCTRLSENSOR"/>
</dbReference>
<protein>
    <recommendedName>
        <fullName evidence="2">histidine kinase</fullName>
        <ecNumber evidence="2">2.7.13.3</ecNumber>
    </recommendedName>
</protein>
<dbReference type="SMART" id="SM00065">
    <property type="entry name" value="GAF"/>
    <property type="match status" value="1"/>
</dbReference>
<keyword evidence="6" id="KW-0902">Two-component regulatory system</keyword>
<dbReference type="Proteomes" id="UP000594468">
    <property type="component" value="Chromosome"/>
</dbReference>
<dbReference type="InterPro" id="IPR036890">
    <property type="entry name" value="HATPase_C_sf"/>
</dbReference>
<keyword evidence="7 9" id="KW-0472">Membrane</keyword>
<feature type="domain" description="PAS" evidence="11">
    <location>
        <begin position="397"/>
        <end position="467"/>
    </location>
</feature>
<dbReference type="Pfam" id="PF02518">
    <property type="entry name" value="HATPase_c"/>
    <property type="match status" value="1"/>
</dbReference>
<feature type="transmembrane region" description="Helical" evidence="9">
    <location>
        <begin position="154"/>
        <end position="175"/>
    </location>
</feature>
<dbReference type="PROSITE" id="PS50112">
    <property type="entry name" value="PAS"/>
    <property type="match status" value="2"/>
</dbReference>
<dbReference type="GO" id="GO:0030295">
    <property type="term" value="F:protein kinase activator activity"/>
    <property type="evidence" value="ECO:0007669"/>
    <property type="project" value="TreeGrafter"/>
</dbReference>
<accession>A0A7S8E6I2</accession>
<dbReference type="GO" id="GO:0000156">
    <property type="term" value="F:phosphorelay response regulator activity"/>
    <property type="evidence" value="ECO:0007669"/>
    <property type="project" value="TreeGrafter"/>
</dbReference>
<dbReference type="PANTHER" id="PTHR42878:SF15">
    <property type="entry name" value="BACTERIOPHYTOCHROME"/>
    <property type="match status" value="1"/>
</dbReference>
<dbReference type="FunFam" id="1.10.287.130:FF:000070">
    <property type="entry name" value="Histidine kinase sensor protein"/>
    <property type="match status" value="1"/>
</dbReference>
<dbReference type="PROSITE" id="PS50109">
    <property type="entry name" value="HIS_KIN"/>
    <property type="match status" value="1"/>
</dbReference>
<feature type="transmembrane region" description="Helical" evidence="9">
    <location>
        <begin position="181"/>
        <end position="201"/>
    </location>
</feature>
<dbReference type="SUPFAM" id="SSF55874">
    <property type="entry name" value="ATPase domain of HSP90 chaperone/DNA topoisomerase II/histidine kinase"/>
    <property type="match status" value="1"/>
</dbReference>
<dbReference type="SMART" id="SM00086">
    <property type="entry name" value="PAC"/>
    <property type="match status" value="2"/>
</dbReference>
<keyword evidence="9" id="KW-0812">Transmembrane</keyword>
<dbReference type="InterPro" id="IPR003661">
    <property type="entry name" value="HisK_dim/P_dom"/>
</dbReference>
<reference evidence="13 14" key="1">
    <citation type="submission" date="2020-02" db="EMBL/GenBank/DDBJ databases">
        <authorList>
            <person name="Zheng R.K."/>
            <person name="Sun C.M."/>
        </authorList>
    </citation>
    <scope>NUCLEOTIDE SEQUENCE [LARGE SCALE GENOMIC DNA]</scope>
    <source>
        <strain evidence="14">rifampicinis</strain>
    </source>
</reference>
<dbReference type="SUPFAM" id="SSF47384">
    <property type="entry name" value="Homodimeric domain of signal transducing histidine kinase"/>
    <property type="match status" value="1"/>
</dbReference>
<feature type="domain" description="PAC" evidence="12">
    <location>
        <begin position="603"/>
        <end position="653"/>
    </location>
</feature>
<keyword evidence="5" id="KW-0418">Kinase</keyword>
<dbReference type="KEGG" id="pmet:G4Y79_16420"/>
<dbReference type="NCBIfam" id="TIGR00229">
    <property type="entry name" value="sensory_box"/>
    <property type="match status" value="2"/>
</dbReference>
<dbReference type="SMART" id="SM00388">
    <property type="entry name" value="HisKA"/>
    <property type="match status" value="1"/>
</dbReference>
<gene>
    <name evidence="13" type="ORF">G4Y79_16420</name>
</gene>
<dbReference type="Pfam" id="PF13426">
    <property type="entry name" value="PAS_9"/>
    <property type="match status" value="1"/>
</dbReference>
<feature type="domain" description="PAC" evidence="12">
    <location>
        <begin position="471"/>
        <end position="523"/>
    </location>
</feature>
<feature type="domain" description="Histidine kinase" evidence="10">
    <location>
        <begin position="682"/>
        <end position="903"/>
    </location>
</feature>
<evidence type="ECO:0000256" key="4">
    <source>
        <dbReference type="ARBA" id="ARBA00022679"/>
    </source>
</evidence>
<dbReference type="InterPro" id="IPR013655">
    <property type="entry name" value="PAS_fold_3"/>
</dbReference>
<dbReference type="InterPro" id="IPR050351">
    <property type="entry name" value="BphY/WalK/GraS-like"/>
</dbReference>
<proteinExistence type="predicted"/>
<evidence type="ECO:0000256" key="1">
    <source>
        <dbReference type="ARBA" id="ARBA00000085"/>
    </source>
</evidence>
<dbReference type="Gene3D" id="3.30.565.10">
    <property type="entry name" value="Histidine kinase-like ATPase, C-terminal domain"/>
    <property type="match status" value="1"/>
</dbReference>
<dbReference type="InterPro" id="IPR029016">
    <property type="entry name" value="GAF-like_dom_sf"/>
</dbReference>
<name>A0A7S8E6I2_9CHLR</name>
<dbReference type="PANTHER" id="PTHR42878">
    <property type="entry name" value="TWO-COMPONENT HISTIDINE KINASE"/>
    <property type="match status" value="1"/>
</dbReference>
<dbReference type="Pfam" id="PF13185">
    <property type="entry name" value="GAF_2"/>
    <property type="match status" value="1"/>
</dbReference>
<dbReference type="Gene3D" id="1.10.287.130">
    <property type="match status" value="1"/>
</dbReference>
<dbReference type="SUPFAM" id="SSF55781">
    <property type="entry name" value="GAF domain-like"/>
    <property type="match status" value="1"/>
</dbReference>
<evidence type="ECO:0000256" key="8">
    <source>
        <dbReference type="SAM" id="Coils"/>
    </source>
</evidence>
<feature type="domain" description="PAS" evidence="11">
    <location>
        <begin position="524"/>
        <end position="593"/>
    </location>
</feature>
<dbReference type="CDD" id="cd00082">
    <property type="entry name" value="HisKA"/>
    <property type="match status" value="1"/>
</dbReference>
<dbReference type="SMART" id="SM00091">
    <property type="entry name" value="PAS"/>
    <property type="match status" value="2"/>
</dbReference>
<dbReference type="InterPro" id="IPR005467">
    <property type="entry name" value="His_kinase_dom"/>
</dbReference>
<keyword evidence="4" id="KW-0808">Transferase</keyword>
<feature type="transmembrane region" description="Helical" evidence="9">
    <location>
        <begin position="39"/>
        <end position="57"/>
    </location>
</feature>
<evidence type="ECO:0000256" key="5">
    <source>
        <dbReference type="ARBA" id="ARBA00022777"/>
    </source>
</evidence>
<dbReference type="InterPro" id="IPR000700">
    <property type="entry name" value="PAS-assoc_C"/>
</dbReference>
<evidence type="ECO:0000256" key="2">
    <source>
        <dbReference type="ARBA" id="ARBA00012438"/>
    </source>
</evidence>
<dbReference type="InterPro" id="IPR003594">
    <property type="entry name" value="HATPase_dom"/>
</dbReference>
<keyword evidence="14" id="KW-1185">Reference proteome</keyword>
<dbReference type="InterPro" id="IPR035965">
    <property type="entry name" value="PAS-like_dom_sf"/>
</dbReference>
<dbReference type="EMBL" id="CP062983">
    <property type="protein sequence ID" value="QPC81281.1"/>
    <property type="molecule type" value="Genomic_DNA"/>
</dbReference>
<evidence type="ECO:0000259" key="12">
    <source>
        <dbReference type="PROSITE" id="PS50113"/>
    </source>
</evidence>
<feature type="transmembrane region" description="Helical" evidence="9">
    <location>
        <begin position="6"/>
        <end position="27"/>
    </location>
</feature>
<dbReference type="CDD" id="cd00130">
    <property type="entry name" value="PAS"/>
    <property type="match status" value="2"/>
</dbReference>
<dbReference type="FunFam" id="3.30.565.10:FF:000006">
    <property type="entry name" value="Sensor histidine kinase WalK"/>
    <property type="match status" value="1"/>
</dbReference>
<evidence type="ECO:0000313" key="14">
    <source>
        <dbReference type="Proteomes" id="UP000594468"/>
    </source>
</evidence>
<evidence type="ECO:0000256" key="3">
    <source>
        <dbReference type="ARBA" id="ARBA00022553"/>
    </source>
</evidence>
<evidence type="ECO:0000256" key="7">
    <source>
        <dbReference type="ARBA" id="ARBA00023136"/>
    </source>
</evidence>
<dbReference type="Pfam" id="PF08447">
    <property type="entry name" value="PAS_3"/>
    <property type="match status" value="1"/>
</dbReference>
<evidence type="ECO:0000259" key="11">
    <source>
        <dbReference type="PROSITE" id="PS50112"/>
    </source>
</evidence>
<feature type="transmembrane region" description="Helical" evidence="9">
    <location>
        <begin position="322"/>
        <end position="342"/>
    </location>
</feature>
<dbReference type="SUPFAM" id="SSF55785">
    <property type="entry name" value="PYP-like sensor domain (PAS domain)"/>
    <property type="match status" value="2"/>
</dbReference>
<dbReference type="RefSeq" id="WP_195169354.1">
    <property type="nucleotide sequence ID" value="NZ_CP062983.1"/>
</dbReference>
<feature type="coiled-coil region" evidence="8">
    <location>
        <begin position="648"/>
        <end position="675"/>
    </location>
</feature>
<dbReference type="GO" id="GO:0016020">
    <property type="term" value="C:membrane"/>
    <property type="evidence" value="ECO:0007669"/>
    <property type="project" value="UniProtKB-SubCell"/>
</dbReference>
<organism evidence="13 14">
    <name type="scientific">Phototrophicus methaneseepsis</name>
    <dbReference type="NCBI Taxonomy" id="2710758"/>
    <lineage>
        <taxon>Bacteria</taxon>
        <taxon>Bacillati</taxon>
        <taxon>Chloroflexota</taxon>
        <taxon>Candidatus Thermofontia</taxon>
        <taxon>Phototrophicales</taxon>
        <taxon>Phototrophicaceae</taxon>
        <taxon>Phototrophicus</taxon>
    </lineage>
</organism>
<sequence>MSAEDLLSLLTQIVFVTLGISTLVEYLRYRDEARRDTMLAFASIAIPIAISLINRFITLPTELTIVSAVFLIGHPYFLLRLTKYFQPLPFYLTVIAILGMVIIPILFLLNRALVPAEIAMAIILYFVVFDGYSMLVFVRGAILSSGIARKRLRFAAAGAGLLALVLILAGIRYFLPELYTSLSPFIQISAISAGLAFYFGFATPRWLRRTWQYDELRSFLTYIGQQPVHTHSLKSFVNELCTTANEAVTGLASFVLAKNEEDHTWEVIGSNQGQAINMNPAMLNDSNIINKVWQTQKECFISEKSSMEKLDDKVLPRTDANAFLIIPVTSLEHMLGVLVVMMSQDPLFLQDDLALLRLLAQQAAVFLKNMQLLEETQLYSEGLKQTVSVRTSQLRESEARFQNIFEYAAVGIAHRSLEGSYLEVNERFCQILGYSTEEAQNLTVDAITHPEDLPSEHACIEQLLQGNIPNYSIQKRYTHKEGYTVWADVTTSLVRKPGGEPDYFITVLLDITSQLESEAAQQTAEARFARVLDTTAEAVISVDNSYKIILFNKSAERIFGYSSEEMIGRSLDILLPPGMAQAHHHYMTAFAEGDDIARGMGQRGRELSAKDKSGRVFPIEASVSKLTEGEQVILTVFIQDVTERRKAREALLRINEELEQRVAERTSQLQAANKELEAFSYSVSHDLRAPLRAIDGFSQAILEDYEEKLDEDGQEFLSIIRAESQRMGQLIDDLLDLSRLSRTALNQKNINLSTIVTEIAQELQKQHPNRQVEFVIEEDLWACADARLIRIALQNLLGNAWKYSGKQKVACIEFGMLKSSEQTEDEETGTIYYVRDNGIGFNMDYVHKLFGAFQRLHSSSEFEGTGIGLATVQRIIHQHGGTIRAEGVLHEGATFYFSLGRESCA</sequence>
<keyword evidence="9" id="KW-1133">Transmembrane helix</keyword>
<evidence type="ECO:0000259" key="10">
    <source>
        <dbReference type="PROSITE" id="PS50109"/>
    </source>
</evidence>
<evidence type="ECO:0000313" key="13">
    <source>
        <dbReference type="EMBL" id="QPC81281.1"/>
    </source>
</evidence>